<evidence type="ECO:0000256" key="3">
    <source>
        <dbReference type="ARBA" id="ARBA00023054"/>
    </source>
</evidence>
<keyword evidence="8" id="KW-0966">Cell projection</keyword>
<keyword evidence="3" id="KW-0175">Coiled coil</keyword>
<sequence length="463" mass="49198">MAITAAGAGSGLQLEDIIKASLDARRTQFESRILKQETTLKTSLSGVGQLKSALSEFTKLSKELAKADAFNLRTINITQSKDNPVLKVEGQLGASNGNYDIIVNNLASGSKFESKPGAFSSSSQVIATADGQLTFSAGADKSFTVDVKAGDTLNDLRGKINTNGKNFGLSTNIVNQGGESKLIFDSSVTGSGNDLTISASTPELKIFDTSDTSSKLTSTKTAIDASVSIDGVTVSNKTNILDNVIQGMKVTLLRESDKDSSAKPIANKVAITTDTKGIKDKIQSFITAYNTLSDTFSALGKRPTIVAGKRNDDGGLLAGDSTLRSISDFMFSTLSSANTGGGTINNVFDMGIKVDNKGKLSIDSVKLDSALNNNFDQVGALFSGENGIAAKMTKELEEYTRTGGRLAQREDVLNVDMRDIKNKRSTFEDSMVVYEKSLRKKYGDLDVLVTKLNKSAASLSMLQ</sequence>
<gene>
    <name evidence="8" type="primary">fliD</name>
    <name evidence="8" type="ORF">P5S46_07105</name>
</gene>
<protein>
    <recommendedName>
        <fullName evidence="5">Flagellar hook-associated protein 2</fullName>
        <shortName evidence="5">HAP2</shortName>
    </recommendedName>
    <alternativeName>
        <fullName evidence="5">Flagellar cap protein</fullName>
    </alternativeName>
</protein>
<comment type="similarity">
    <text evidence="1 5">Belongs to the FliD family.</text>
</comment>
<dbReference type="PANTHER" id="PTHR30288:SF0">
    <property type="entry name" value="FLAGELLAR HOOK-ASSOCIATED PROTEIN 2"/>
    <property type="match status" value="1"/>
</dbReference>
<dbReference type="InterPro" id="IPR003481">
    <property type="entry name" value="FliD_N"/>
</dbReference>
<keyword evidence="5" id="KW-0964">Secreted</keyword>
<evidence type="ECO:0000256" key="2">
    <source>
        <dbReference type="ARBA" id="ARBA00011255"/>
    </source>
</evidence>
<keyword evidence="4 5" id="KW-0975">Bacterial flagellum</keyword>
<feature type="domain" description="Flagellar hook-associated protein 2 C-terminal" evidence="7">
    <location>
        <begin position="222"/>
        <end position="454"/>
    </location>
</feature>
<evidence type="ECO:0000259" key="7">
    <source>
        <dbReference type="Pfam" id="PF07195"/>
    </source>
</evidence>
<reference evidence="8" key="1">
    <citation type="submission" date="2023-03" db="EMBL/GenBank/DDBJ databases">
        <title>Aeromonas caviae strain AC1520.</title>
        <authorList>
            <person name="Xie T."/>
            <person name="Zhang Q."/>
            <person name="Deng J."/>
            <person name="Li X."/>
        </authorList>
    </citation>
    <scope>NUCLEOTIDE SEQUENCE</scope>
    <source>
        <strain evidence="8">AC1520</strain>
    </source>
</reference>
<dbReference type="Proteomes" id="UP001218423">
    <property type="component" value="Chromosome"/>
</dbReference>
<name>A0AAJ6CP85_AERCA</name>
<dbReference type="PANTHER" id="PTHR30288">
    <property type="entry name" value="FLAGELLAR CAP/ASSEMBLY PROTEIN FLID"/>
    <property type="match status" value="1"/>
</dbReference>
<dbReference type="GO" id="GO:0071973">
    <property type="term" value="P:bacterial-type flagellum-dependent cell motility"/>
    <property type="evidence" value="ECO:0007669"/>
    <property type="project" value="TreeGrafter"/>
</dbReference>
<dbReference type="EMBL" id="CP120942">
    <property type="protein sequence ID" value="WFF99336.1"/>
    <property type="molecule type" value="Genomic_DNA"/>
</dbReference>
<dbReference type="Pfam" id="PF07196">
    <property type="entry name" value="Flagellin_IN"/>
    <property type="match status" value="1"/>
</dbReference>
<dbReference type="InterPro" id="IPR010810">
    <property type="entry name" value="Flagellin_hook_IN_motif"/>
</dbReference>
<dbReference type="GO" id="GO:0009421">
    <property type="term" value="C:bacterial-type flagellum filament cap"/>
    <property type="evidence" value="ECO:0007669"/>
    <property type="project" value="InterPro"/>
</dbReference>
<dbReference type="Pfam" id="PF02465">
    <property type="entry name" value="FliD_N"/>
    <property type="match status" value="1"/>
</dbReference>
<keyword evidence="8" id="KW-0969">Cilium</keyword>
<keyword evidence="8" id="KW-0282">Flagellum</keyword>
<dbReference type="Pfam" id="PF07195">
    <property type="entry name" value="FliD_C"/>
    <property type="match status" value="1"/>
</dbReference>
<organism evidence="8 9">
    <name type="scientific">Aeromonas caviae</name>
    <name type="common">Aeromonas punctata</name>
    <dbReference type="NCBI Taxonomy" id="648"/>
    <lineage>
        <taxon>Bacteria</taxon>
        <taxon>Pseudomonadati</taxon>
        <taxon>Pseudomonadota</taxon>
        <taxon>Gammaproteobacteria</taxon>
        <taxon>Aeromonadales</taxon>
        <taxon>Aeromonadaceae</taxon>
        <taxon>Aeromonas</taxon>
    </lineage>
</organism>
<dbReference type="InterPro" id="IPR010809">
    <property type="entry name" value="FliD_C"/>
</dbReference>
<comment type="function">
    <text evidence="5">Required for morphogenesis and for the elongation of the flagellar filament by facilitating polymerization of the flagellin monomers at the tip of growing filament. Forms a capping structure, which prevents flagellin subunits (transported through the central channel of the flagellum) from leaking out without polymerization at the distal end.</text>
</comment>
<dbReference type="AlphaFoldDB" id="A0AAJ6CP85"/>
<comment type="subunit">
    <text evidence="2 5">Homopentamer.</text>
</comment>
<evidence type="ECO:0000256" key="4">
    <source>
        <dbReference type="ARBA" id="ARBA00023143"/>
    </source>
</evidence>
<dbReference type="RefSeq" id="WP_139389822.1">
    <property type="nucleotide sequence ID" value="NZ_CP120942.1"/>
</dbReference>
<evidence type="ECO:0000259" key="6">
    <source>
        <dbReference type="Pfam" id="PF02465"/>
    </source>
</evidence>
<proteinExistence type="inferred from homology"/>
<evidence type="ECO:0000256" key="1">
    <source>
        <dbReference type="ARBA" id="ARBA00009764"/>
    </source>
</evidence>
<feature type="domain" description="Flagellar hook-associated protein 2 N-terminal" evidence="6">
    <location>
        <begin position="10"/>
        <end position="109"/>
    </location>
</feature>
<evidence type="ECO:0000313" key="8">
    <source>
        <dbReference type="EMBL" id="WFF99336.1"/>
    </source>
</evidence>
<dbReference type="GO" id="GO:0007155">
    <property type="term" value="P:cell adhesion"/>
    <property type="evidence" value="ECO:0007669"/>
    <property type="project" value="InterPro"/>
</dbReference>
<dbReference type="InterPro" id="IPR040026">
    <property type="entry name" value="FliD"/>
</dbReference>
<accession>A0AAJ6CP85</accession>
<dbReference type="GO" id="GO:0005576">
    <property type="term" value="C:extracellular region"/>
    <property type="evidence" value="ECO:0007669"/>
    <property type="project" value="UniProtKB-SubCell"/>
</dbReference>
<evidence type="ECO:0000256" key="5">
    <source>
        <dbReference type="RuleBase" id="RU362066"/>
    </source>
</evidence>
<evidence type="ECO:0000313" key="9">
    <source>
        <dbReference type="Proteomes" id="UP001218423"/>
    </source>
</evidence>
<comment type="subcellular location">
    <subcellularLocation>
        <location evidence="5">Secreted</location>
    </subcellularLocation>
    <subcellularLocation>
        <location evidence="5">Bacterial flagellum</location>
    </subcellularLocation>
</comment>
<dbReference type="GO" id="GO:0009424">
    <property type="term" value="C:bacterial-type flagellum hook"/>
    <property type="evidence" value="ECO:0007669"/>
    <property type="project" value="UniProtKB-UniRule"/>
</dbReference>